<dbReference type="AlphaFoldDB" id="E8LF35"/>
<keyword evidence="1" id="KW-0812">Transmembrane</keyword>
<organism evidence="3 4">
    <name type="scientific">Phascolarctobacterium succinatutens YIT 12067</name>
    <dbReference type="NCBI Taxonomy" id="626939"/>
    <lineage>
        <taxon>Bacteria</taxon>
        <taxon>Bacillati</taxon>
        <taxon>Bacillota</taxon>
        <taxon>Negativicutes</taxon>
        <taxon>Acidaminococcales</taxon>
        <taxon>Acidaminococcaceae</taxon>
        <taxon>Phascolarctobacterium</taxon>
    </lineage>
</organism>
<evidence type="ECO:0000313" key="3">
    <source>
        <dbReference type="EMBL" id="EFY04550.1"/>
    </source>
</evidence>
<dbReference type="OrthoDB" id="9788304at2"/>
<feature type="transmembrane region" description="Helical" evidence="1">
    <location>
        <begin position="59"/>
        <end position="77"/>
    </location>
</feature>
<reference evidence="3 4" key="1">
    <citation type="submission" date="2011-01" db="EMBL/GenBank/DDBJ databases">
        <authorList>
            <person name="Weinstock G."/>
            <person name="Sodergren E."/>
            <person name="Clifton S."/>
            <person name="Fulton L."/>
            <person name="Fulton B."/>
            <person name="Courtney L."/>
            <person name="Fronick C."/>
            <person name="Harrison M."/>
            <person name="Strong C."/>
            <person name="Farmer C."/>
            <person name="Delahaunty K."/>
            <person name="Markovic C."/>
            <person name="Hall O."/>
            <person name="Minx P."/>
            <person name="Tomlinson C."/>
            <person name="Mitreva M."/>
            <person name="Hou S."/>
            <person name="Chen J."/>
            <person name="Wollam A."/>
            <person name="Pepin K.H."/>
            <person name="Johnson M."/>
            <person name="Bhonagiri V."/>
            <person name="Zhang X."/>
            <person name="Suruliraj S."/>
            <person name="Warren W."/>
            <person name="Chinwalla A."/>
            <person name="Mardis E.R."/>
            <person name="Wilson R.K."/>
        </authorList>
    </citation>
    <scope>NUCLEOTIDE SEQUENCE [LARGE SCALE GENOMIC DNA]</scope>
    <source>
        <strain evidence="3 4">YIT 12067</strain>
    </source>
</reference>
<accession>E8LF35</accession>
<dbReference type="Pfam" id="PF13240">
    <property type="entry name" value="Zn_Ribbon_1"/>
    <property type="match status" value="1"/>
</dbReference>
<name>E8LF35_9FIRM</name>
<evidence type="ECO:0000256" key="1">
    <source>
        <dbReference type="SAM" id="Phobius"/>
    </source>
</evidence>
<dbReference type="EMBL" id="AEVN01000069">
    <property type="protein sequence ID" value="EFY04550.1"/>
    <property type="molecule type" value="Genomic_DNA"/>
</dbReference>
<feature type="domain" description="Zinc-ribbon" evidence="2">
    <location>
        <begin position="2"/>
        <end position="24"/>
    </location>
</feature>
<evidence type="ECO:0000313" key="4">
    <source>
        <dbReference type="Proteomes" id="UP000004923"/>
    </source>
</evidence>
<evidence type="ECO:0000259" key="2">
    <source>
        <dbReference type="Pfam" id="PF13240"/>
    </source>
</evidence>
<sequence length="286" mass="31497">MYCKVCGENLKPDAKFCENCGTKVVKEAEAGSKGDIKNCAEPINKKVEIEETKTSKKKIIVGVVVALAIVGMIFSPTSKVTTAIPKEHREFLAKIGLKVPADNQISFTDENGKLHCYKILYQDGEQGDTTVFVDNKGAIDKVNVSHKAENCNGSFNLVENGNVLGSYNDMLAKHKLADAQAEQEAKAKAVKREATARENAKDLGCTLEEYKEHFGPMLSAGFDKGRLDVWYSDSSSTSVNTYGKHIQYVLYLVGRGKNGKRVYVSVYEYSDKPGDYQIDVMNAPNE</sequence>
<dbReference type="InterPro" id="IPR026870">
    <property type="entry name" value="Zinc_ribbon_dom"/>
</dbReference>
<dbReference type="GeneID" id="78524010"/>
<keyword evidence="1" id="KW-1133">Transmembrane helix</keyword>
<proteinExistence type="predicted"/>
<protein>
    <recommendedName>
        <fullName evidence="2">Zinc-ribbon domain-containing protein</fullName>
    </recommendedName>
</protein>
<gene>
    <name evidence="3" type="ORF">HMPREF9443_01470</name>
</gene>
<comment type="caution">
    <text evidence="3">The sequence shown here is derived from an EMBL/GenBank/DDBJ whole genome shotgun (WGS) entry which is preliminary data.</text>
</comment>
<keyword evidence="1" id="KW-0472">Membrane</keyword>
<dbReference type="Proteomes" id="UP000004923">
    <property type="component" value="Unassembled WGS sequence"/>
</dbReference>
<dbReference type="RefSeq" id="WP_009145828.1">
    <property type="nucleotide sequence ID" value="NZ_GL830904.1"/>
</dbReference>
<keyword evidence="4" id="KW-1185">Reference proteome</keyword>
<dbReference type="HOGENOM" id="CLU_972716_0_0_9"/>